<feature type="compositionally biased region" description="Basic and acidic residues" evidence="10">
    <location>
        <begin position="487"/>
        <end position="549"/>
    </location>
</feature>
<dbReference type="InterPro" id="IPR019153">
    <property type="entry name" value="DDRGK_dom-contain"/>
</dbReference>
<dbReference type="PANTHER" id="PTHR16219:SF1">
    <property type="entry name" value="HAUS AUGMIN-LIKE COMPLEX SUBUNIT 4"/>
    <property type="match status" value="1"/>
</dbReference>
<reference evidence="12" key="1">
    <citation type="submission" date="2023-06" db="EMBL/GenBank/DDBJ databases">
        <title>Male Hemibagrus guttatus genome.</title>
        <authorList>
            <person name="Bian C."/>
        </authorList>
    </citation>
    <scope>NUCLEOTIDE SEQUENCE</scope>
    <source>
        <strain evidence="12">Male_cb2023</strain>
        <tissue evidence="12">Muscle</tissue>
    </source>
</reference>
<evidence type="ECO:0000256" key="11">
    <source>
        <dbReference type="SAM" id="Phobius"/>
    </source>
</evidence>
<evidence type="ECO:0000313" key="13">
    <source>
        <dbReference type="Proteomes" id="UP001274896"/>
    </source>
</evidence>
<dbReference type="Proteomes" id="UP001274896">
    <property type="component" value="Unassembled WGS sequence"/>
</dbReference>
<dbReference type="Pfam" id="PF14735">
    <property type="entry name" value="HAUS4"/>
    <property type="match status" value="1"/>
</dbReference>
<gene>
    <name evidence="12" type="ORF">QTP70_022972</name>
</gene>
<sequence>MLPCPESSVGKGDSLHQQVLSAFPLCHLTEADLIQNPLFCKLLATLSQHVDRTGLTLPLRKELEKAEKELRAQKLGWLRLESMYRILQEMVQEHRFSQHHSSAAPAEDTFYVTLERCLLVARCVQQLDPSSTVGQDLPLILGLSAEKVLSQLPPQQDAWQMKQRLPTELQKHLKKKLFYLLSYYQPEWENESEGLRCVKLSKLPGLLESERSRAESLVEKNRDNSTLLQSQTYSYLSELLECMKLLQTLVLDLRLKVQKELDRKKIEYFEAKCEIGIQKIRAEMLEVQLDSYTRDKIAAHQKITEKLTADLKACQVEKQSLESRLASFEIYGREFEVLAEEYSRLRQEVATKSWALKEFTTIAGIFTRICSIYIHVNCKIIVVCRLRKSRFTESPFLGGAVIADHEDRQNVVARIAAPPRVAEDRGAGMPRRRRGLDRMMAQRRAQRDAVEIENIAVEVDEDEEDESPQAEERPQATGKVGAKKQRKLEEKQARRAQREAEMEEREERRRIQELREQEKKKEEEKERLKEQKEEEDQRRAKEEQERKEEEEYQRLKASFIVEEQGEAEELTEQESRNLLQEFIHYVKDSKVVLLEDLASHFEMRTQDAIARLQDLIAEGSVTGVIDDRGKFIFITPEEMNAVAQFIKQRGRVSISELVKATMPLTLSLSPAAVCQCFTLVSLCTSIADPNWIQVQNGTDTNQLIYGVAFTLHAAQNLSNTAPLGGMHGLGMNLLYTLTAVCYIAVLLSSFSFLVDFLGVGFTRPRLVVSLHISTAVACVAALAVSGTCFWVIRQNVRKGRVGWVWNTASAPPSGLITTPGESFYIEILALVLSAAAAIFSCRCPPESIVSSQFYSVESEDRERQCLISDPGPDSDEWVFYDLSCFEPSSGCNVN</sequence>
<keyword evidence="4 11" id="KW-0812">Transmembrane</keyword>
<dbReference type="Gene3D" id="1.10.10.10">
    <property type="entry name" value="Winged helix-like DNA-binding domain superfamily/Winged helix DNA-binding domain"/>
    <property type="match status" value="1"/>
</dbReference>
<evidence type="ECO:0000256" key="6">
    <source>
        <dbReference type="ARBA" id="ARBA00022824"/>
    </source>
</evidence>
<dbReference type="InterPro" id="IPR029327">
    <property type="entry name" value="HAUS4"/>
</dbReference>
<dbReference type="GO" id="GO:0051216">
    <property type="term" value="P:cartilage development"/>
    <property type="evidence" value="ECO:0007669"/>
    <property type="project" value="UniProtKB-ARBA"/>
</dbReference>
<proteinExistence type="inferred from homology"/>
<comment type="subunit">
    <text evidence="9">Component of the UFM1 ribosome E3 ligase (UREL) complex, composed of ufl1, ddrgk1 and cdk5rap3.</text>
</comment>
<evidence type="ECO:0000256" key="1">
    <source>
        <dbReference type="ARBA" id="ARBA00004389"/>
    </source>
</evidence>
<evidence type="ECO:0000313" key="12">
    <source>
        <dbReference type="EMBL" id="KAK3509183.1"/>
    </source>
</evidence>
<dbReference type="FunFam" id="1.10.10.10:FF:000143">
    <property type="entry name" value="DDRGK domain-containing protein 1"/>
    <property type="match status" value="1"/>
</dbReference>
<dbReference type="EMBL" id="JAUCMX010000027">
    <property type="protein sequence ID" value="KAK3509183.1"/>
    <property type="molecule type" value="Genomic_DNA"/>
</dbReference>
<feature type="transmembrane region" description="Helical" evidence="11">
    <location>
        <begin position="766"/>
        <end position="792"/>
    </location>
</feature>
<comment type="subcellular location">
    <subcellularLocation>
        <location evidence="1">Endoplasmic reticulum membrane</location>
        <topology evidence="1">Single-pass membrane protein</topology>
    </subcellularLocation>
</comment>
<accession>A0AAE0PXL9</accession>
<keyword evidence="7 11" id="KW-1133">Transmembrane helix</keyword>
<keyword evidence="8 11" id="KW-0472">Membrane</keyword>
<evidence type="ECO:0000256" key="5">
    <source>
        <dbReference type="ARBA" id="ARBA00022786"/>
    </source>
</evidence>
<keyword evidence="6" id="KW-0256">Endoplasmic reticulum</keyword>
<dbReference type="InterPro" id="IPR036390">
    <property type="entry name" value="WH_DNA-bd_sf"/>
</dbReference>
<evidence type="ECO:0000256" key="3">
    <source>
        <dbReference type="ARBA" id="ARBA00018218"/>
    </source>
</evidence>
<dbReference type="GO" id="GO:0005789">
    <property type="term" value="C:endoplasmic reticulum membrane"/>
    <property type="evidence" value="ECO:0007669"/>
    <property type="project" value="UniProtKB-SubCell"/>
</dbReference>
<organism evidence="12 13">
    <name type="scientific">Hemibagrus guttatus</name>
    <dbReference type="NCBI Taxonomy" id="175788"/>
    <lineage>
        <taxon>Eukaryota</taxon>
        <taxon>Metazoa</taxon>
        <taxon>Chordata</taxon>
        <taxon>Craniata</taxon>
        <taxon>Vertebrata</taxon>
        <taxon>Euteleostomi</taxon>
        <taxon>Actinopterygii</taxon>
        <taxon>Neopterygii</taxon>
        <taxon>Teleostei</taxon>
        <taxon>Ostariophysi</taxon>
        <taxon>Siluriformes</taxon>
        <taxon>Bagridae</taxon>
        <taxon>Hemibagrus</taxon>
    </lineage>
</organism>
<dbReference type="SUPFAM" id="SSF46785">
    <property type="entry name" value="Winged helix' DNA-binding domain"/>
    <property type="match status" value="1"/>
</dbReference>
<name>A0AAE0PXL9_9TELE</name>
<dbReference type="GO" id="GO:0007098">
    <property type="term" value="P:centrosome cycle"/>
    <property type="evidence" value="ECO:0007669"/>
    <property type="project" value="InterPro"/>
</dbReference>
<dbReference type="PRINTS" id="PR02090">
    <property type="entry name" value="HAUSAUGMINL4"/>
</dbReference>
<dbReference type="GO" id="GO:0051011">
    <property type="term" value="F:microtubule minus-end binding"/>
    <property type="evidence" value="ECO:0007669"/>
    <property type="project" value="TreeGrafter"/>
</dbReference>
<evidence type="ECO:0000256" key="9">
    <source>
        <dbReference type="ARBA" id="ARBA00062094"/>
    </source>
</evidence>
<comment type="caution">
    <text evidence="12">The sequence shown here is derived from an EMBL/GenBank/DDBJ whole genome shotgun (WGS) entry which is preliminary data.</text>
</comment>
<evidence type="ECO:0000256" key="7">
    <source>
        <dbReference type="ARBA" id="ARBA00022989"/>
    </source>
</evidence>
<dbReference type="Pfam" id="PF09756">
    <property type="entry name" value="DDRGK"/>
    <property type="match status" value="1"/>
</dbReference>
<dbReference type="PANTHER" id="PTHR16219">
    <property type="entry name" value="AUGMIN SUBUNIT 4 FAMILY MEMBER"/>
    <property type="match status" value="1"/>
</dbReference>
<feature type="compositionally biased region" description="Acidic residues" evidence="10">
    <location>
        <begin position="458"/>
        <end position="469"/>
    </location>
</feature>
<evidence type="ECO:0000256" key="2">
    <source>
        <dbReference type="ARBA" id="ARBA00009829"/>
    </source>
</evidence>
<dbReference type="GO" id="GO:0070652">
    <property type="term" value="C:HAUS complex"/>
    <property type="evidence" value="ECO:0007669"/>
    <property type="project" value="InterPro"/>
</dbReference>
<feature type="region of interest" description="Disordered" evidence="10">
    <location>
        <begin position="422"/>
        <end position="549"/>
    </location>
</feature>
<protein>
    <recommendedName>
        <fullName evidence="3">DDRGK domain-containing protein 1</fullName>
    </recommendedName>
</protein>
<dbReference type="GO" id="GO:0051225">
    <property type="term" value="P:spindle assembly"/>
    <property type="evidence" value="ECO:0007669"/>
    <property type="project" value="InterPro"/>
</dbReference>
<comment type="similarity">
    <text evidence="2">Belongs to the DDRGK1 family.</text>
</comment>
<dbReference type="AlphaFoldDB" id="A0AAE0PXL9"/>
<keyword evidence="5" id="KW-0833">Ubl conjugation pathway</keyword>
<keyword evidence="13" id="KW-1185">Reference proteome</keyword>
<dbReference type="InterPro" id="IPR036388">
    <property type="entry name" value="WH-like_DNA-bd_sf"/>
</dbReference>
<evidence type="ECO:0000256" key="10">
    <source>
        <dbReference type="SAM" id="MobiDB-lite"/>
    </source>
</evidence>
<dbReference type="SMART" id="SM01128">
    <property type="entry name" value="DDRGK"/>
    <property type="match status" value="1"/>
</dbReference>
<evidence type="ECO:0000256" key="8">
    <source>
        <dbReference type="ARBA" id="ARBA00023136"/>
    </source>
</evidence>
<dbReference type="InterPro" id="IPR026214">
    <property type="entry name" value="HAUS4_met"/>
</dbReference>
<evidence type="ECO:0000256" key="4">
    <source>
        <dbReference type="ARBA" id="ARBA00022692"/>
    </source>
</evidence>
<feature type="transmembrane region" description="Helical" evidence="11">
    <location>
        <begin position="733"/>
        <end position="754"/>
    </location>
</feature>